<dbReference type="InterPro" id="IPR036388">
    <property type="entry name" value="WH-like_DNA-bd_sf"/>
</dbReference>
<dbReference type="RefSeq" id="WP_307271020.1">
    <property type="nucleotide sequence ID" value="NZ_JAUSVX010000003.1"/>
</dbReference>
<dbReference type="InterPro" id="IPR058163">
    <property type="entry name" value="LysR-type_TF_proteobact-type"/>
</dbReference>
<dbReference type="InterPro" id="IPR005119">
    <property type="entry name" value="LysR_subst-bd"/>
</dbReference>
<proteinExistence type="inferred from homology"/>
<dbReference type="Pfam" id="PF03466">
    <property type="entry name" value="LysR_substrate"/>
    <property type="match status" value="1"/>
</dbReference>
<evidence type="ECO:0000256" key="1">
    <source>
        <dbReference type="ARBA" id="ARBA00009437"/>
    </source>
</evidence>
<name>A0ABU0J3Y8_9HYPH</name>
<comment type="caution">
    <text evidence="6">The sequence shown here is derived from an EMBL/GenBank/DDBJ whole genome shotgun (WGS) entry which is preliminary data.</text>
</comment>
<keyword evidence="2" id="KW-0805">Transcription regulation</keyword>
<dbReference type="Gene3D" id="3.40.190.290">
    <property type="match status" value="1"/>
</dbReference>
<evidence type="ECO:0000256" key="4">
    <source>
        <dbReference type="ARBA" id="ARBA00023163"/>
    </source>
</evidence>
<dbReference type="Proteomes" id="UP001242480">
    <property type="component" value="Unassembled WGS sequence"/>
</dbReference>
<dbReference type="EMBL" id="JAUSVX010000003">
    <property type="protein sequence ID" value="MDQ0468986.1"/>
    <property type="molecule type" value="Genomic_DNA"/>
</dbReference>
<keyword evidence="3 6" id="KW-0238">DNA-binding</keyword>
<comment type="similarity">
    <text evidence="1">Belongs to the LysR transcriptional regulatory family.</text>
</comment>
<evidence type="ECO:0000259" key="5">
    <source>
        <dbReference type="PROSITE" id="PS50931"/>
    </source>
</evidence>
<dbReference type="PANTHER" id="PTHR30537:SF3">
    <property type="entry name" value="TRANSCRIPTIONAL REGULATORY PROTEIN"/>
    <property type="match status" value="1"/>
</dbReference>
<dbReference type="PROSITE" id="PS50931">
    <property type="entry name" value="HTH_LYSR"/>
    <property type="match status" value="1"/>
</dbReference>
<dbReference type="PANTHER" id="PTHR30537">
    <property type="entry name" value="HTH-TYPE TRANSCRIPTIONAL REGULATOR"/>
    <property type="match status" value="1"/>
</dbReference>
<protein>
    <submittedName>
        <fullName evidence="6">DNA-binding transcriptional LysR family regulator</fullName>
    </submittedName>
</protein>
<organism evidence="6 7">
    <name type="scientific">Labrys wisconsinensis</name>
    <dbReference type="NCBI Taxonomy" id="425677"/>
    <lineage>
        <taxon>Bacteria</taxon>
        <taxon>Pseudomonadati</taxon>
        <taxon>Pseudomonadota</taxon>
        <taxon>Alphaproteobacteria</taxon>
        <taxon>Hyphomicrobiales</taxon>
        <taxon>Xanthobacteraceae</taxon>
        <taxon>Labrys</taxon>
    </lineage>
</organism>
<dbReference type="SUPFAM" id="SSF46785">
    <property type="entry name" value="Winged helix' DNA-binding domain"/>
    <property type="match status" value="1"/>
</dbReference>
<reference evidence="6 7" key="1">
    <citation type="submission" date="2023-07" db="EMBL/GenBank/DDBJ databases">
        <title>Genomic Encyclopedia of Type Strains, Phase IV (KMG-IV): sequencing the most valuable type-strain genomes for metagenomic binning, comparative biology and taxonomic classification.</title>
        <authorList>
            <person name="Goeker M."/>
        </authorList>
    </citation>
    <scope>NUCLEOTIDE SEQUENCE [LARGE SCALE GENOMIC DNA]</scope>
    <source>
        <strain evidence="6 7">DSM 19619</strain>
    </source>
</reference>
<keyword evidence="7" id="KW-1185">Reference proteome</keyword>
<sequence length="299" mass="32767">MNWNDIRYFLAVARRGGLTGASQDLGASPSTVARRIETLEAALRTRLFERRPDGYGLTEVGHAMIEKAMAIEAAMVDLQDGFGERDGRVSGTVRIVTVETLAHHLLIPSLPRLQEACPDLSLGVVVNAMSFSRLPQRETDIGLRLCRPEQGNFLVRRIGTIAFGLYGSKAYVAGHPIVEDRLPIAGHRLITWGDSLSFLALPRALRSWTESGIATLMVDSMQAQVLAIKAGNGLGVLPCILADGEGQLSRIKPELCRQEEAIWLVVHEAVRHMKRVRVVSDFIETIVRQHQPALAGLAP</sequence>
<evidence type="ECO:0000313" key="7">
    <source>
        <dbReference type="Proteomes" id="UP001242480"/>
    </source>
</evidence>
<dbReference type="Pfam" id="PF00126">
    <property type="entry name" value="HTH_1"/>
    <property type="match status" value="1"/>
</dbReference>
<dbReference type="GO" id="GO:0003677">
    <property type="term" value="F:DNA binding"/>
    <property type="evidence" value="ECO:0007669"/>
    <property type="project" value="UniProtKB-KW"/>
</dbReference>
<evidence type="ECO:0000313" key="6">
    <source>
        <dbReference type="EMBL" id="MDQ0468986.1"/>
    </source>
</evidence>
<feature type="domain" description="HTH lysR-type" evidence="5">
    <location>
        <begin position="1"/>
        <end position="58"/>
    </location>
</feature>
<dbReference type="InterPro" id="IPR036390">
    <property type="entry name" value="WH_DNA-bd_sf"/>
</dbReference>
<keyword evidence="4" id="KW-0804">Transcription</keyword>
<evidence type="ECO:0000256" key="3">
    <source>
        <dbReference type="ARBA" id="ARBA00023125"/>
    </source>
</evidence>
<evidence type="ECO:0000256" key="2">
    <source>
        <dbReference type="ARBA" id="ARBA00023015"/>
    </source>
</evidence>
<dbReference type="InterPro" id="IPR000847">
    <property type="entry name" value="LysR_HTH_N"/>
</dbReference>
<dbReference type="Gene3D" id="1.10.10.10">
    <property type="entry name" value="Winged helix-like DNA-binding domain superfamily/Winged helix DNA-binding domain"/>
    <property type="match status" value="1"/>
</dbReference>
<dbReference type="SUPFAM" id="SSF53850">
    <property type="entry name" value="Periplasmic binding protein-like II"/>
    <property type="match status" value="1"/>
</dbReference>
<gene>
    <name evidence="6" type="ORF">QO011_001997</name>
</gene>
<accession>A0ABU0J3Y8</accession>